<dbReference type="Pfam" id="PF08729">
    <property type="entry name" value="HUN"/>
    <property type="match status" value="1"/>
</dbReference>
<feature type="region of interest" description="Disordered" evidence="1">
    <location>
        <begin position="232"/>
        <end position="263"/>
    </location>
</feature>
<dbReference type="EMBL" id="HBFO01008441">
    <property type="protein sequence ID" value="CAD8814861.1"/>
    <property type="molecule type" value="Transcribed_RNA"/>
</dbReference>
<feature type="compositionally biased region" description="Basic and acidic residues" evidence="1">
    <location>
        <begin position="387"/>
        <end position="396"/>
    </location>
</feature>
<sequence length="520" mass="57137">MDSNLTSPNAPRRLVVRLDLSADDVPCVNYKKLLKEQGGGASARSEKDSAKSSAEKRARDAIEAKKTSGGGPAALLEPTNTGGHMAAVIRRIEALYQGGRGEASSDDEDESGESGESGDEEEEEEEGDGDEEGDGESGDDDDSGSEMEDPDDKPTMTPNGTRVVEPTAPSAGKADKPAKKKKAKKKADRDWYDVDDDFIDDDELDEYFEDDGLKTKHSGFFINKGELQKVDEEGRTPVKAAAVVEDEEDEKPKKKDRKKRTAQLEWTQESKQLLTKAVQTYGLRWQMICDSGEFDELKPYTAARMARQWKMTQEDLLKRGIEVIIPNAPPPSKVTSAATLTSTATTSNKENDDGDAGLSTPAKRSAQGDVEAASTGKKQKTNGFNENDPRHPNAKRRVVESLDAEMKKLKDKVDEECAAIRQAVKSKATTSTPPAVFKWEWTADTTELFYRILARLFFAFPKTEASRVWSKLQLCFPDDFDVTLDALRKKYVSVQKKKTADEKSAILGLTTSISVATTPT</sequence>
<dbReference type="PANTHER" id="PTHR21669">
    <property type="entry name" value="CAPZ-INTERACTING PROTEIN AND RELATED PROTEINS"/>
    <property type="match status" value="1"/>
</dbReference>
<dbReference type="GO" id="GO:0005634">
    <property type="term" value="C:nucleus"/>
    <property type="evidence" value="ECO:0007669"/>
    <property type="project" value="TreeGrafter"/>
</dbReference>
<feature type="region of interest" description="Disordered" evidence="1">
    <location>
        <begin position="325"/>
        <end position="396"/>
    </location>
</feature>
<dbReference type="PANTHER" id="PTHR21669:SF28">
    <property type="entry name" value="YEMANUCLEIN"/>
    <property type="match status" value="1"/>
</dbReference>
<accession>A0A7S1ENK8</accession>
<feature type="region of interest" description="Disordered" evidence="1">
    <location>
        <begin position="97"/>
        <end position="197"/>
    </location>
</feature>
<dbReference type="InterPro" id="IPR014840">
    <property type="entry name" value="HRD"/>
</dbReference>
<feature type="domain" description="Hpc2-related" evidence="2">
    <location>
        <begin position="179"/>
        <end position="228"/>
    </location>
</feature>
<gene>
    <name evidence="3" type="ORF">OMED0930_LOCUS5978</name>
</gene>
<dbReference type="GO" id="GO:0006325">
    <property type="term" value="P:chromatin organization"/>
    <property type="evidence" value="ECO:0007669"/>
    <property type="project" value="TreeGrafter"/>
</dbReference>
<reference evidence="3" key="1">
    <citation type="submission" date="2021-01" db="EMBL/GenBank/DDBJ databases">
        <authorList>
            <person name="Corre E."/>
            <person name="Pelletier E."/>
            <person name="Niang G."/>
            <person name="Scheremetjew M."/>
            <person name="Finn R."/>
            <person name="Kale V."/>
            <person name="Holt S."/>
            <person name="Cochrane G."/>
            <person name="Meng A."/>
            <person name="Brown T."/>
            <person name="Cohen L."/>
        </authorList>
    </citation>
    <scope>NUCLEOTIDE SEQUENCE</scope>
    <source>
        <strain evidence="3">Clade-D-RCC1621</strain>
    </source>
</reference>
<feature type="compositionally biased region" description="Basic and acidic residues" evidence="1">
    <location>
        <begin position="44"/>
        <end position="66"/>
    </location>
</feature>
<evidence type="ECO:0000259" key="2">
    <source>
        <dbReference type="Pfam" id="PF08729"/>
    </source>
</evidence>
<protein>
    <recommendedName>
        <fullName evidence="2">Hpc2-related domain-containing protein</fullName>
    </recommendedName>
</protein>
<evidence type="ECO:0000313" key="3">
    <source>
        <dbReference type="EMBL" id="CAD8814861.1"/>
    </source>
</evidence>
<feature type="compositionally biased region" description="Low complexity" evidence="1">
    <location>
        <begin position="335"/>
        <end position="347"/>
    </location>
</feature>
<feature type="compositionally biased region" description="Acidic residues" evidence="1">
    <location>
        <begin position="104"/>
        <end position="151"/>
    </location>
</feature>
<dbReference type="AlphaFoldDB" id="A0A7S1ENK8"/>
<organism evidence="3">
    <name type="scientific">Ostreococcus mediterraneus</name>
    <dbReference type="NCBI Taxonomy" id="1486918"/>
    <lineage>
        <taxon>Eukaryota</taxon>
        <taxon>Viridiplantae</taxon>
        <taxon>Chlorophyta</taxon>
        <taxon>Mamiellophyceae</taxon>
        <taxon>Mamiellales</taxon>
        <taxon>Bathycoccaceae</taxon>
        <taxon>Ostreococcus</taxon>
    </lineage>
</organism>
<evidence type="ECO:0000256" key="1">
    <source>
        <dbReference type="SAM" id="MobiDB-lite"/>
    </source>
</evidence>
<proteinExistence type="predicted"/>
<name>A0A7S1ENK8_9CHLO</name>
<feature type="region of interest" description="Disordered" evidence="1">
    <location>
        <begin position="35"/>
        <end position="83"/>
    </location>
</feature>